<sequence length="918" mass="109263">MDLSKKDVLIQWLNKINPHLVIESLSDLREGEQFIALLNKIKDTSHDVTTRKERFEIIQKFIEDKYDYKLVEQVNFDKADELDFAKIAVLVLAAGVKGEPQEEFMKAALSLNVQSQLEIMSILKQALTLPLYNLQLDNLFTHKHLEIFDSENNEHSEMSYHDTSWSSDKSAIHANYINLKEQELWVKNEEIKEKNMLLKKLDHELEYERHHCFELECNFKAYQKIISSKDDKIQELNNQIRELKKLQDQIDDYHNLKDEYDKLEATATKMKSQNDELKSLKSENTLLINENTKVYEELNKMKEMISDKQHIIEKLTEDLESFYAKESNWKQTEAKYKSEQQQQVNPTPIHVELSNVRIELAVILKKMVNFVQNLERTRETQNKMKQPKQQEMLLDYENSLLEKQELGHQLECEQRLCENLREKIKVGSKENQSLMKKLNQLQKLYKGLQKQNDMLNNKCIKTQDQLILKEKKCTEFEKKLARMAVEKLTMEKQYVNELEQTRQTLSKELKKNIDPFEKQNKEIKIKAVQDYNEMKRDFTCINEQVKEKQIKTGKQYIETKKELTKDKKVKTSKQKVFKIQNTYKKKASKSKLLEKQKKNFQEQMKEKQVKVEKEYNEMRKELTQYLSEKDKEVKTSKRQILKIQNAHRQELTKNKSLEEQIKVLKLKHENKIVTLIKIFQSHINQLKIDHDMVFCRIKTDYNNYMRKVNEMSKVAYADHKEMVNQLTKYMIENDKKSKTSNQEIVKIQSAYEEKITECKSLEDEIQMLKDCHSRELASSQSQCEELQQVLRETKSNCEKSLSDKKTLVMLFEYEKMSEKKIHEEEIDKLNRIINEVRNECQQWKKASTDQTKLEKATSQELEVLKKKHENLCSKIESLRKELKTTKEEKKVVIGKLQDYETFNLLFTTMCCSFFVVLL</sequence>
<keyword evidence="1" id="KW-0175">Coiled coil</keyword>
<dbReference type="EMBL" id="KQ417272">
    <property type="protein sequence ID" value="KOF92913.1"/>
    <property type="molecule type" value="Genomic_DNA"/>
</dbReference>
<dbReference type="KEGG" id="obi:106868476"/>
<feature type="coiled-coil region" evidence="1">
    <location>
        <begin position="219"/>
        <end position="318"/>
    </location>
</feature>
<dbReference type="EMBL" id="KQ417272">
    <property type="protein sequence ID" value="KOF92914.1"/>
    <property type="molecule type" value="Genomic_DNA"/>
</dbReference>
<gene>
    <name evidence="2" type="ORF">OCBIM_22005671mg</name>
</gene>
<dbReference type="OrthoDB" id="2436455at2759"/>
<proteinExistence type="predicted"/>
<dbReference type="SUPFAM" id="SSF116907">
    <property type="entry name" value="Hook domain"/>
    <property type="match status" value="1"/>
</dbReference>
<feature type="coiled-coil region" evidence="1">
    <location>
        <begin position="583"/>
        <end position="667"/>
    </location>
</feature>
<organism evidence="2">
    <name type="scientific">Octopus bimaculoides</name>
    <name type="common">California two-spotted octopus</name>
    <dbReference type="NCBI Taxonomy" id="37653"/>
    <lineage>
        <taxon>Eukaryota</taxon>
        <taxon>Metazoa</taxon>
        <taxon>Spiralia</taxon>
        <taxon>Lophotrochozoa</taxon>
        <taxon>Mollusca</taxon>
        <taxon>Cephalopoda</taxon>
        <taxon>Coleoidea</taxon>
        <taxon>Octopodiformes</taxon>
        <taxon>Octopoda</taxon>
        <taxon>Incirrata</taxon>
        <taxon>Octopodidae</taxon>
        <taxon>Octopus</taxon>
    </lineage>
</organism>
<dbReference type="STRING" id="37653.A0A0L8HUN9"/>
<dbReference type="AlphaFoldDB" id="A0A0L8HUN9"/>
<reference evidence="2" key="1">
    <citation type="submission" date="2015-07" db="EMBL/GenBank/DDBJ databases">
        <title>MeaNS - Measles Nucleotide Surveillance Program.</title>
        <authorList>
            <person name="Tran T."/>
            <person name="Druce J."/>
        </authorList>
    </citation>
    <scope>NUCLEOTIDE SEQUENCE</scope>
    <source>
        <strain evidence="2">UCB-OBI-ISO-001</strain>
        <tissue evidence="2">Gonad</tissue>
    </source>
</reference>
<evidence type="ECO:0000256" key="1">
    <source>
        <dbReference type="SAM" id="Coils"/>
    </source>
</evidence>
<evidence type="ECO:0000313" key="2">
    <source>
        <dbReference type="EMBL" id="KOF92914.1"/>
    </source>
</evidence>
<name>A0A0L8HUN9_OCTBM</name>
<feature type="coiled-coil region" evidence="1">
    <location>
        <begin position="403"/>
        <end position="465"/>
    </location>
</feature>
<protein>
    <submittedName>
        <fullName evidence="2">Uncharacterized protein</fullName>
    </submittedName>
</protein>
<dbReference type="OMA" id="NYEMVID"/>
<accession>A0A0L8HUN9</accession>
<feature type="coiled-coil region" evidence="1">
    <location>
        <begin position="744"/>
        <end position="895"/>
    </location>
</feature>